<sequence>MVPAIASNMLDNLVTNLDYIEHAWLPLINDSLPLIPTMPPTTTLLQSLLLLGVSFFRWGTAVPLRRADECPGYKASNVIRSDSSITADLTLAGSPCDLYSKDLTDLKFLAEWQTDSRLHVMIFDKEEEVYQVPDFVIPRPSGSIKSDKSLLDVTIEEEPFSFTVTRKSNNEVLFSTKGSKIVFETQYLRLRTSLPDRPYLYGLGEHTDALRLPTSNYVRTLWARDAGAVPTKTNLYGTHPVYFEHRADSGLSHGVLMLNSNGMDIKINNDNGQYLEYNTIGGVVDLYFMAGPLPFDVAREYSDITEKAAMMPYWGLGFHQCRFGYESIDEVAAVVANYSAAGIPLETMWTGKYKKSTIKQARQNFPLAKVRELVSDLHSNHQHYIVMVDPAVAAQDYGPYNRGIAADAFLKTNAGVPWKGEVWPGTTVFPDWFAPDAQKYWDKEFATFFDKDTGVDIDALWIDMNEPSSFCDFPCDQNTKTSANLGGIVSPRSIEKKKGLPNRNLLFPSYEINNAAGGLSNKTAQTDLIHSGGWTEYDTHNLYGTMMSEASRNSMLKRRPDKRPMVITRSTFVGAGSYVGHWLGDNVSAWDQYLASIRHLLQFVAFFQVPMAGADVCGFLNDATEHLCARWTVLGAFYPFYRNHNVAGAKSQEAYRWGSVAAAAKKAIDLRYRLLDYIYTAMHRQTVDGTPMLAPLWMHYPNDTNTYAIETQFFYGPSLMVNPVTQESASSVSFYVPNGVWYDLFTRKAVKDTGSTITYSDVPDTDIPVLVHGGSIIPMRLESANTTTALREKPFELLIAPESDGSASGSLYLDDGESLAQSGTSEIKFTLSDSILKAEGTFDFPTTLRIISVTVMGSGDAKSYALNKILDGGWSKSDSITMDDILLSVTTSNGAHKPDKSSAMEAVALQELDSLSLKEILDEDSRPTFIVDLDPDNINGNCVIQPVFCNAALKLHRRLLDSITEPSPDGSPITATYDDFRGWVTGVSKYNNFKEIFPLTRIYQGLLWTASTIRQRWRIISGNALYRASDIPRSTLSDSLLIRPEPFMRDSQAAKARKAAAPIAIDSANRPGLPYSQSDSASTTLTNTTSKNSSRDSYRSVPAVKIATPDDVVPDYTSARPKGILTEHAKFIRSINWAGTPLGDMTTWSAPFREIINLLIRNPFPCALFWGEELTVIYNEAYKVEVAGNKHPQLMGTGFTGPFSELWDGVASIFKKCALTGTAARRDNDYLPIERFGYLEETFFSWSITPMYGGTDKILGFYNAPFETTFNTVSSRRMHVLNYLGERLNATRTVGEFWKRCLEGLEHDIIDVPFALLYSIVDNDDADTASHSSDSTISLKSCVLEGSIGIPEEHPVAPRKLDLKRSQEGFIPAFREAMRTREPTMLQIRDGTLPGSLLKGITWRGYGQPCKEAIIFPVRPTNGELVYAFLVIGVQPRRAYDEEYKAFAAMLNRQLATSLASVILFEDEVKRNRTAAELARSQREQLSRELALQTSRMRRMTELSPLGMYLYSPEGLLLEANDRYFELTGHAREGFREFSFLGVVAEESVGPCQEMWNELVQAKKACTRELRLNNPHIQSRDTSGNPIAFWVLANSAPELGPDGEIVSIMGSITDISQFKWAQGLHETRLRESEETKRQQNDFIDITSHEMRNPLSAILICSDDIRDTLTQHKFRETDRGVIAECVEAANNIALCVQHQKSIVDDILTVSKLDSNLLLITPVPTQPLAIVQRAMHMFKPEVQAKNIDFTFHPDRSMEDLKIDWVLLDPSRLLQITVNLITNAIKFTQAEKERTISVHVSVTSTEPNIHSKGFQFVPTRGVPLLDVTTGEDWGSGQLLYLQVEVQDTGCGLTSEEKALLFERFAQASPRTHAHYGGSGLGLFISRQLAELHGGQIGVSSEAGVGSAFGFFIQCKRTTSSSRPATHRTLTSQSTDNVEKNRDLAASVAGLDTKLPDPTEMLDEAAGTLVSKASSSKAESQKPVSLHVLVVEDNIVNQKILAKQLRKAGCVVSTADNGLLALTELKKTAFCTPDGPPLSVILMDWEMPEMNGLECAREIRRMQADGEIQRHVPIIAVTANVRGEQIATARESGMDDVVSKPFRVPELLTKVKDLLGSLVMHGESQ</sequence>
<comment type="caution">
    <text evidence="1">The sequence shown here is derived from an EMBL/GenBank/DDBJ whole genome shotgun (WGS) entry which is preliminary data.</text>
</comment>
<dbReference type="EMBL" id="JAPHNI010000118">
    <property type="protein sequence ID" value="KAJ8115888.1"/>
    <property type="molecule type" value="Genomic_DNA"/>
</dbReference>
<reference evidence="1" key="1">
    <citation type="submission" date="2022-11" db="EMBL/GenBank/DDBJ databases">
        <title>Genome Sequence of Boeremia exigua.</title>
        <authorList>
            <person name="Buettner E."/>
        </authorList>
    </citation>
    <scope>NUCLEOTIDE SEQUENCE</scope>
    <source>
        <strain evidence="1">CU02</strain>
    </source>
</reference>
<dbReference type="Proteomes" id="UP001153331">
    <property type="component" value="Unassembled WGS sequence"/>
</dbReference>
<keyword evidence="2" id="KW-1185">Reference proteome</keyword>
<evidence type="ECO:0000313" key="2">
    <source>
        <dbReference type="Proteomes" id="UP001153331"/>
    </source>
</evidence>
<name>A0ACC2IL87_9PLEO</name>
<organism evidence="1 2">
    <name type="scientific">Boeremia exigua</name>
    <dbReference type="NCBI Taxonomy" id="749465"/>
    <lineage>
        <taxon>Eukaryota</taxon>
        <taxon>Fungi</taxon>
        <taxon>Dikarya</taxon>
        <taxon>Ascomycota</taxon>
        <taxon>Pezizomycotina</taxon>
        <taxon>Dothideomycetes</taxon>
        <taxon>Pleosporomycetidae</taxon>
        <taxon>Pleosporales</taxon>
        <taxon>Pleosporineae</taxon>
        <taxon>Didymellaceae</taxon>
        <taxon>Boeremia</taxon>
    </lineage>
</organism>
<proteinExistence type="predicted"/>
<accession>A0ACC2IL87</accession>
<gene>
    <name evidence="1" type="ORF">OPT61_g2578</name>
</gene>
<evidence type="ECO:0000313" key="1">
    <source>
        <dbReference type="EMBL" id="KAJ8115888.1"/>
    </source>
</evidence>
<protein>
    <submittedName>
        <fullName evidence="1">Uncharacterized protein</fullName>
    </submittedName>
</protein>